<evidence type="ECO:0000313" key="1">
    <source>
        <dbReference type="EMBL" id="KAL3956555.1"/>
    </source>
</evidence>
<gene>
    <name evidence="1" type="ORF">ACCO45_009401</name>
</gene>
<accession>A0ACC4DMJ7</accession>
<evidence type="ECO:0000313" key="2">
    <source>
        <dbReference type="Proteomes" id="UP001638806"/>
    </source>
</evidence>
<comment type="caution">
    <text evidence="1">The sequence shown here is derived from an EMBL/GenBank/DDBJ whole genome shotgun (WGS) entry which is preliminary data.</text>
</comment>
<keyword evidence="2" id="KW-1185">Reference proteome</keyword>
<protein>
    <submittedName>
        <fullName evidence="1">Uncharacterized protein</fullName>
    </submittedName>
</protein>
<dbReference type="Proteomes" id="UP001638806">
    <property type="component" value="Unassembled WGS sequence"/>
</dbReference>
<name>A0ACC4DMJ7_PURLI</name>
<organism evidence="1 2">
    <name type="scientific">Purpureocillium lilacinum</name>
    <name type="common">Paecilomyces lilacinus</name>
    <dbReference type="NCBI Taxonomy" id="33203"/>
    <lineage>
        <taxon>Eukaryota</taxon>
        <taxon>Fungi</taxon>
        <taxon>Dikarya</taxon>
        <taxon>Ascomycota</taxon>
        <taxon>Pezizomycotina</taxon>
        <taxon>Sordariomycetes</taxon>
        <taxon>Hypocreomycetidae</taxon>
        <taxon>Hypocreales</taxon>
        <taxon>Ophiocordycipitaceae</taxon>
        <taxon>Purpureocillium</taxon>
    </lineage>
</organism>
<reference evidence="1" key="1">
    <citation type="submission" date="2024-12" db="EMBL/GenBank/DDBJ databases">
        <title>Comparative genomics and development of molecular markers within Purpureocillium lilacinum and among Purpureocillium species.</title>
        <authorList>
            <person name="Yeh Z.-Y."/>
            <person name="Ni N.-T."/>
            <person name="Lo P.-H."/>
            <person name="Mushyakhwo K."/>
            <person name="Lin C.-F."/>
            <person name="Nai Y.-S."/>
        </authorList>
    </citation>
    <scope>NUCLEOTIDE SEQUENCE</scope>
    <source>
        <strain evidence="1">NCHU-NPUST-175</strain>
    </source>
</reference>
<dbReference type="EMBL" id="JBGNUJ010000008">
    <property type="protein sequence ID" value="KAL3956555.1"/>
    <property type="molecule type" value="Genomic_DNA"/>
</dbReference>
<proteinExistence type="predicted"/>
<sequence>MDPGWQADHSENLRREERRYLAGKGLGRLAQRVRDEGDSFLLLLGNGNMQWWKVHLDHLQGEWWAHTPWGFTPHSRYDGRHHLGTKGEPCQETAEAARET</sequence>